<dbReference type="NCBIfam" id="NF033546">
    <property type="entry name" value="transpos_IS21"/>
    <property type="match status" value="1"/>
</dbReference>
<dbReference type="Gene3D" id="3.30.420.10">
    <property type="entry name" value="Ribonuclease H-like superfamily/Ribonuclease H"/>
    <property type="match status" value="1"/>
</dbReference>
<name>A0A179INL3_HYDSH</name>
<organism evidence="3 4">
    <name type="scientific">Hydrogenibacillus schlegelii</name>
    <name type="common">Bacillus schlegelii</name>
    <dbReference type="NCBI Taxonomy" id="1484"/>
    <lineage>
        <taxon>Bacteria</taxon>
        <taxon>Bacillati</taxon>
        <taxon>Bacillota</taxon>
        <taxon>Bacilli</taxon>
        <taxon>Bacillales</taxon>
        <taxon>Bacillales Family X. Incertae Sedis</taxon>
        <taxon>Hydrogenibacillus</taxon>
    </lineage>
</organism>
<dbReference type="InterPro" id="IPR036397">
    <property type="entry name" value="RNaseH_sf"/>
</dbReference>
<dbReference type="PANTHER" id="PTHR35004">
    <property type="entry name" value="TRANSPOSASE RV3428C-RELATED"/>
    <property type="match status" value="1"/>
</dbReference>
<dbReference type="PANTHER" id="PTHR35004:SF6">
    <property type="entry name" value="TRANSPOSASE"/>
    <property type="match status" value="1"/>
</dbReference>
<comment type="caution">
    <text evidence="3">The sequence shown here is derived from an EMBL/GenBank/DDBJ whole genome shotgun (WGS) entry which is preliminary data.</text>
</comment>
<gene>
    <name evidence="3" type="ORF">SA87_12140</name>
</gene>
<proteinExistence type="predicted"/>
<dbReference type="InterPro" id="IPR001584">
    <property type="entry name" value="Integrase_cat-core"/>
</dbReference>
<dbReference type="AlphaFoldDB" id="A0A179INL3"/>
<accession>A0A179INL3</accession>
<evidence type="ECO:0000313" key="3">
    <source>
        <dbReference type="EMBL" id="OAR03823.1"/>
    </source>
</evidence>
<dbReference type="GO" id="GO:0015074">
    <property type="term" value="P:DNA integration"/>
    <property type="evidence" value="ECO:0007669"/>
    <property type="project" value="InterPro"/>
</dbReference>
<evidence type="ECO:0000259" key="2">
    <source>
        <dbReference type="PROSITE" id="PS50994"/>
    </source>
</evidence>
<dbReference type="SUPFAM" id="SSF53098">
    <property type="entry name" value="Ribonuclease H-like"/>
    <property type="match status" value="1"/>
</dbReference>
<keyword evidence="4" id="KW-1185">Reference proteome</keyword>
<evidence type="ECO:0000313" key="4">
    <source>
        <dbReference type="Proteomes" id="UP000243024"/>
    </source>
</evidence>
<dbReference type="InterPro" id="IPR012337">
    <property type="entry name" value="RNaseH-like_sf"/>
</dbReference>
<feature type="region of interest" description="Disordered" evidence="1">
    <location>
        <begin position="147"/>
        <end position="166"/>
    </location>
</feature>
<dbReference type="EMBL" id="JXBB01000035">
    <property type="protein sequence ID" value="OAR03823.1"/>
    <property type="molecule type" value="Genomic_DNA"/>
</dbReference>
<feature type="domain" description="Integrase catalytic" evidence="2">
    <location>
        <begin position="1"/>
        <end position="144"/>
    </location>
</feature>
<dbReference type="STRING" id="1484.SA87_12140"/>
<dbReference type="Proteomes" id="UP000243024">
    <property type="component" value="Unassembled WGS sequence"/>
</dbReference>
<dbReference type="PROSITE" id="PS50994">
    <property type="entry name" value="INTEGRASE"/>
    <property type="match status" value="1"/>
</dbReference>
<evidence type="ECO:0000256" key="1">
    <source>
        <dbReference type="SAM" id="MobiDB-lite"/>
    </source>
</evidence>
<sequence length="205" mass="23339">MVLSWSRALYVEFVDRADTATFIRCHLNAFRYFGGVPETCLYDRTKLVVLGLDEKGEPKWNERFLDFALQLGFGIRLCQGYRPQTKGRVESGIKDVKGNFWPAVRFTDLNDLNRQALAWCDTVANVHIHGTTHERPVDRLAIERGALRPLPSPKSPPRKTVTGLHRASPSAALDKKVFTKIQGLNCKSLNSFYKTDDLLSRDFRL</sequence>
<dbReference type="GO" id="GO:0003676">
    <property type="term" value="F:nucleic acid binding"/>
    <property type="evidence" value="ECO:0007669"/>
    <property type="project" value="InterPro"/>
</dbReference>
<reference evidence="3 4" key="1">
    <citation type="submission" date="2015-09" db="EMBL/GenBank/DDBJ databases">
        <title>Draft genome sequence of Hydrogenibacillus schlegelii DSM 2000.</title>
        <authorList>
            <person name="Hemp J."/>
        </authorList>
    </citation>
    <scope>NUCLEOTIDE SEQUENCE [LARGE SCALE GENOMIC DNA]</scope>
    <source>
        <strain evidence="3 4">MA 48</strain>
    </source>
</reference>
<protein>
    <recommendedName>
        <fullName evidence="2">Integrase catalytic domain-containing protein</fullName>
    </recommendedName>
</protein>